<dbReference type="OrthoDB" id="391735at2"/>
<dbReference type="InterPro" id="IPR037401">
    <property type="entry name" value="SnoaL-like"/>
</dbReference>
<dbReference type="InterPro" id="IPR032710">
    <property type="entry name" value="NTF2-like_dom_sf"/>
</dbReference>
<comment type="caution">
    <text evidence="2">The sequence shown here is derived from an EMBL/GenBank/DDBJ whole genome shotgun (WGS) entry which is preliminary data.</text>
</comment>
<gene>
    <name evidence="2" type="ORF">BFP71_14970</name>
</gene>
<accession>A0A1E5T065</accession>
<sequence length="154" mass="17684">MNQLIDKFYTAFANLDAETMAACYHKDIMFYDPGFGELKGEKAGNMWRMLCSNQKGKGLKVVHANVNANENTGQADWEAWYTFSKTGRKVHNIIHAEFEFKDGLIIKHTDHFNLHRWSSQALGTSGKLLGWTGFFRKKLQNQTGRMLDKFESTL</sequence>
<evidence type="ECO:0000313" key="3">
    <source>
        <dbReference type="Proteomes" id="UP000095552"/>
    </source>
</evidence>
<keyword evidence="2" id="KW-0378">Hydrolase</keyword>
<keyword evidence="3" id="KW-1185">Reference proteome</keyword>
<dbReference type="SUPFAM" id="SSF54427">
    <property type="entry name" value="NTF2-like"/>
    <property type="match status" value="1"/>
</dbReference>
<dbReference type="RefSeq" id="WP_069836250.1">
    <property type="nucleotide sequence ID" value="NZ_MDGQ01000005.1"/>
</dbReference>
<dbReference type="Gene3D" id="3.10.450.50">
    <property type="match status" value="1"/>
</dbReference>
<evidence type="ECO:0000259" key="1">
    <source>
        <dbReference type="Pfam" id="PF12680"/>
    </source>
</evidence>
<name>A0A1E5T065_9BACT</name>
<dbReference type="Proteomes" id="UP000095552">
    <property type="component" value="Unassembled WGS sequence"/>
</dbReference>
<reference evidence="2 3" key="1">
    <citation type="submission" date="2016-08" db="EMBL/GenBank/DDBJ databases">
        <title>Draft genome of Fabibacter sp. strain SK-8.</title>
        <authorList>
            <person name="Wong S.-K."/>
            <person name="Hamasaki K."/>
            <person name="Yoshizawa S."/>
        </authorList>
    </citation>
    <scope>NUCLEOTIDE SEQUENCE [LARGE SCALE GENOMIC DNA]</scope>
    <source>
        <strain evidence="2 3">SK-8</strain>
    </source>
</reference>
<protein>
    <submittedName>
        <fullName evidence="2">Limonene-1,2-epoxide hydrolase</fullName>
    </submittedName>
</protein>
<dbReference type="GO" id="GO:0016787">
    <property type="term" value="F:hydrolase activity"/>
    <property type="evidence" value="ECO:0007669"/>
    <property type="project" value="UniProtKB-KW"/>
</dbReference>
<feature type="domain" description="SnoaL-like" evidence="1">
    <location>
        <begin position="6"/>
        <end position="108"/>
    </location>
</feature>
<dbReference type="EMBL" id="MDGQ01000005">
    <property type="protein sequence ID" value="OEK04745.1"/>
    <property type="molecule type" value="Genomic_DNA"/>
</dbReference>
<proteinExistence type="predicted"/>
<dbReference type="STRING" id="1563681.BFP71_14970"/>
<dbReference type="AlphaFoldDB" id="A0A1E5T065"/>
<evidence type="ECO:0000313" key="2">
    <source>
        <dbReference type="EMBL" id="OEK04745.1"/>
    </source>
</evidence>
<organism evidence="2 3">
    <name type="scientific">Roseivirga misakiensis</name>
    <dbReference type="NCBI Taxonomy" id="1563681"/>
    <lineage>
        <taxon>Bacteria</taxon>
        <taxon>Pseudomonadati</taxon>
        <taxon>Bacteroidota</taxon>
        <taxon>Cytophagia</taxon>
        <taxon>Cytophagales</taxon>
        <taxon>Roseivirgaceae</taxon>
        <taxon>Roseivirga</taxon>
    </lineage>
</organism>
<dbReference type="Pfam" id="PF12680">
    <property type="entry name" value="SnoaL_2"/>
    <property type="match status" value="1"/>
</dbReference>